<evidence type="ECO:0000256" key="4">
    <source>
        <dbReference type="ARBA" id="ARBA00022833"/>
    </source>
</evidence>
<comment type="subcellular location">
    <subcellularLocation>
        <location evidence="1">Nucleus</location>
    </subcellularLocation>
</comment>
<dbReference type="EMBL" id="MLYV02000066">
    <property type="protein sequence ID" value="PSS37302.1"/>
    <property type="molecule type" value="Genomic_DNA"/>
</dbReference>
<keyword evidence="4" id="KW-0862">Zinc</keyword>
<proteinExistence type="predicted"/>
<keyword evidence="8" id="KW-1185">Reference proteome</keyword>
<evidence type="ECO:0000313" key="7">
    <source>
        <dbReference type="EMBL" id="PSS37302.1"/>
    </source>
</evidence>
<dbReference type="PANTHER" id="PTHR46481">
    <property type="entry name" value="ZINC FINGER BED DOMAIN-CONTAINING PROTEIN 4"/>
    <property type="match status" value="1"/>
</dbReference>
<protein>
    <recommendedName>
        <fullName evidence="6">HAT C-terminal dimerisation domain-containing protein</fullName>
    </recommendedName>
</protein>
<keyword evidence="5" id="KW-0539">Nucleus</keyword>
<dbReference type="SUPFAM" id="SSF53098">
    <property type="entry name" value="Ribonuclease H-like"/>
    <property type="match status" value="1"/>
</dbReference>
<dbReference type="GO" id="GO:0005634">
    <property type="term" value="C:nucleus"/>
    <property type="evidence" value="ECO:0007669"/>
    <property type="project" value="UniProtKB-SubCell"/>
</dbReference>
<feature type="non-terminal residue" evidence="7">
    <location>
        <position position="1"/>
    </location>
</feature>
<dbReference type="PANTHER" id="PTHR46481:SF10">
    <property type="entry name" value="ZINC FINGER BED DOMAIN-CONTAINING PROTEIN 39"/>
    <property type="match status" value="1"/>
</dbReference>
<comment type="caution">
    <text evidence="7">The sequence shown here is derived from an EMBL/GenBank/DDBJ whole genome shotgun (WGS) entry which is preliminary data.</text>
</comment>
<evidence type="ECO:0000256" key="3">
    <source>
        <dbReference type="ARBA" id="ARBA00022771"/>
    </source>
</evidence>
<organism evidence="7 8">
    <name type="scientific">Hermanssonia centrifuga</name>
    <dbReference type="NCBI Taxonomy" id="98765"/>
    <lineage>
        <taxon>Eukaryota</taxon>
        <taxon>Fungi</taxon>
        <taxon>Dikarya</taxon>
        <taxon>Basidiomycota</taxon>
        <taxon>Agaricomycotina</taxon>
        <taxon>Agaricomycetes</taxon>
        <taxon>Polyporales</taxon>
        <taxon>Meruliaceae</taxon>
        <taxon>Hermanssonia</taxon>
    </lineage>
</organism>
<keyword evidence="2" id="KW-0479">Metal-binding</keyword>
<gene>
    <name evidence="7" type="ORF">PHLCEN_2v854</name>
</gene>
<evidence type="ECO:0000313" key="8">
    <source>
        <dbReference type="Proteomes" id="UP000186601"/>
    </source>
</evidence>
<dbReference type="GO" id="GO:0046983">
    <property type="term" value="F:protein dimerization activity"/>
    <property type="evidence" value="ECO:0007669"/>
    <property type="project" value="InterPro"/>
</dbReference>
<evidence type="ECO:0000256" key="1">
    <source>
        <dbReference type="ARBA" id="ARBA00004123"/>
    </source>
</evidence>
<sequence>AFRLVEKGAFRRLLQYQRPQTKDTEIPHRTFVREEIMQKASDVEAQLREVFKDIPGQISVTFDAWTSKAYDPYLSVTAHYIAHSSQYPVLSRIARDYLAIQGSAVASERAFSSGGRTGTALRNHLASATFEALQILKSGYWDGIVSAVEAVAQAAKESSDTN</sequence>
<dbReference type="OrthoDB" id="2798374at2759"/>
<evidence type="ECO:0000256" key="5">
    <source>
        <dbReference type="ARBA" id="ARBA00023242"/>
    </source>
</evidence>
<keyword evidence="3" id="KW-0863">Zinc-finger</keyword>
<dbReference type="Pfam" id="PF05699">
    <property type="entry name" value="Dimer_Tnp_hAT"/>
    <property type="match status" value="1"/>
</dbReference>
<dbReference type="GO" id="GO:0008270">
    <property type="term" value="F:zinc ion binding"/>
    <property type="evidence" value="ECO:0007669"/>
    <property type="project" value="UniProtKB-KW"/>
</dbReference>
<dbReference type="InterPro" id="IPR052035">
    <property type="entry name" value="ZnF_BED_domain_contain"/>
</dbReference>
<evidence type="ECO:0000259" key="6">
    <source>
        <dbReference type="Pfam" id="PF05699"/>
    </source>
</evidence>
<evidence type="ECO:0000256" key="2">
    <source>
        <dbReference type="ARBA" id="ARBA00022723"/>
    </source>
</evidence>
<dbReference type="InterPro" id="IPR012337">
    <property type="entry name" value="RNaseH-like_sf"/>
</dbReference>
<dbReference type="InterPro" id="IPR008906">
    <property type="entry name" value="HATC_C_dom"/>
</dbReference>
<reference evidence="7 8" key="1">
    <citation type="submission" date="2018-02" db="EMBL/GenBank/DDBJ databases">
        <title>Genome sequence of the basidiomycete white-rot fungus Phlebia centrifuga.</title>
        <authorList>
            <person name="Granchi Z."/>
            <person name="Peng M."/>
            <person name="de Vries R.P."/>
            <person name="Hilden K."/>
            <person name="Makela M.R."/>
            <person name="Grigoriev I."/>
            <person name="Riley R."/>
        </authorList>
    </citation>
    <scope>NUCLEOTIDE SEQUENCE [LARGE SCALE GENOMIC DNA]</scope>
    <source>
        <strain evidence="7 8">FBCC195</strain>
    </source>
</reference>
<accession>A0A2R6S4W3</accession>
<dbReference type="Proteomes" id="UP000186601">
    <property type="component" value="Unassembled WGS sequence"/>
</dbReference>
<name>A0A2R6S4W3_9APHY</name>
<feature type="domain" description="HAT C-terminal dimerisation" evidence="6">
    <location>
        <begin position="80"/>
        <end position="138"/>
    </location>
</feature>
<dbReference type="AlphaFoldDB" id="A0A2R6S4W3"/>